<evidence type="ECO:0000313" key="2">
    <source>
        <dbReference type="Proteomes" id="UP000826271"/>
    </source>
</evidence>
<name>A0AAV6XHT0_9LAMI</name>
<dbReference type="InterPro" id="IPR050231">
    <property type="entry name" value="Iron_ascorbate_oxido_reductase"/>
</dbReference>
<reference evidence="1" key="1">
    <citation type="submission" date="2019-10" db="EMBL/GenBank/DDBJ databases">
        <authorList>
            <person name="Zhang R."/>
            <person name="Pan Y."/>
            <person name="Wang J."/>
            <person name="Ma R."/>
            <person name="Yu S."/>
        </authorList>
    </citation>
    <scope>NUCLEOTIDE SEQUENCE</scope>
    <source>
        <strain evidence="1">LA-IB0</strain>
        <tissue evidence="1">Leaf</tissue>
    </source>
</reference>
<comment type="caution">
    <text evidence="1">The sequence shown here is derived from an EMBL/GenBank/DDBJ whole genome shotgun (WGS) entry which is preliminary data.</text>
</comment>
<organism evidence="1 2">
    <name type="scientific">Buddleja alternifolia</name>
    <dbReference type="NCBI Taxonomy" id="168488"/>
    <lineage>
        <taxon>Eukaryota</taxon>
        <taxon>Viridiplantae</taxon>
        <taxon>Streptophyta</taxon>
        <taxon>Embryophyta</taxon>
        <taxon>Tracheophyta</taxon>
        <taxon>Spermatophyta</taxon>
        <taxon>Magnoliopsida</taxon>
        <taxon>eudicotyledons</taxon>
        <taxon>Gunneridae</taxon>
        <taxon>Pentapetalae</taxon>
        <taxon>asterids</taxon>
        <taxon>lamiids</taxon>
        <taxon>Lamiales</taxon>
        <taxon>Scrophulariaceae</taxon>
        <taxon>Buddlejeae</taxon>
        <taxon>Buddleja</taxon>
    </lineage>
</organism>
<dbReference type="EMBL" id="WHWC01000007">
    <property type="protein sequence ID" value="KAG8378668.1"/>
    <property type="molecule type" value="Genomic_DNA"/>
</dbReference>
<dbReference type="SUPFAM" id="SSF51197">
    <property type="entry name" value="Clavaminate synthase-like"/>
    <property type="match status" value="1"/>
</dbReference>
<gene>
    <name evidence="1" type="ORF">BUALT_Bualt07G0009200</name>
</gene>
<proteinExistence type="predicted"/>
<evidence type="ECO:0008006" key="3">
    <source>
        <dbReference type="Google" id="ProtNLM"/>
    </source>
</evidence>
<keyword evidence="2" id="KW-1185">Reference proteome</keyword>
<dbReference type="PANTHER" id="PTHR47990">
    <property type="entry name" value="2-OXOGLUTARATE (2OG) AND FE(II)-DEPENDENT OXYGENASE SUPERFAMILY PROTEIN-RELATED"/>
    <property type="match status" value="1"/>
</dbReference>
<dbReference type="InterPro" id="IPR027443">
    <property type="entry name" value="IPNS-like_sf"/>
</dbReference>
<dbReference type="Proteomes" id="UP000826271">
    <property type="component" value="Unassembled WGS sequence"/>
</dbReference>
<protein>
    <recommendedName>
        <fullName evidence="3">Isopenicillin N synthase-like Fe(2+) 2OG dioxygenase domain-containing protein</fullName>
    </recommendedName>
</protein>
<accession>A0AAV6XHT0</accession>
<dbReference type="Gene3D" id="2.60.120.330">
    <property type="entry name" value="B-lactam Antibiotic, Isopenicillin N Synthase, Chain"/>
    <property type="match status" value="1"/>
</dbReference>
<dbReference type="AlphaFoldDB" id="A0AAV6XHT0"/>
<sequence>MGMLQNCEFESILLESLMYEMKAVIISLLELPDEIKQLNVDVIDGSGYRFPDRINPIHEGFGLYDAASFEAVDAFCAQLDATPQQRSGTRPRPKARTRIQQLATWVWSNGRFHNVKHRVFSKQAGIRITIATFLLGPKEEVVEAPSELVTSDNPRHYVRFKFEYYWKSKMYKCFDGGEALNPFRIES</sequence>
<evidence type="ECO:0000313" key="1">
    <source>
        <dbReference type="EMBL" id="KAG8378668.1"/>
    </source>
</evidence>